<dbReference type="KEGG" id="palo:E6C60_4075"/>
<reference evidence="2 3" key="1">
    <citation type="submission" date="2019-05" db="EMBL/GenBank/DDBJ databases">
        <authorList>
            <person name="Chen C."/>
        </authorList>
    </citation>
    <scope>NUCLEOTIDE SEQUENCE [LARGE SCALE GENOMIC DNA]</scope>
    <source>
        <strain evidence="2 3">HB172198</strain>
    </source>
</reference>
<gene>
    <name evidence="2" type="ORF">E6C60_4075</name>
</gene>
<dbReference type="Pfam" id="PF13646">
    <property type="entry name" value="HEAT_2"/>
    <property type="match status" value="1"/>
</dbReference>
<protein>
    <submittedName>
        <fullName evidence="2">PBS lyase HEAT domain-containing protein repeat-containing protein</fullName>
    </submittedName>
</protein>
<dbReference type="PANTHER" id="PTHR12697:SF20">
    <property type="entry name" value="HEAT REPEAT-CONTAINING PROTEIN 4"/>
    <property type="match status" value="1"/>
</dbReference>
<dbReference type="InterPro" id="IPR004155">
    <property type="entry name" value="PBS_lyase_HEAT"/>
</dbReference>
<keyword evidence="2" id="KW-0456">Lyase</keyword>
<dbReference type="SMART" id="SM00567">
    <property type="entry name" value="EZ_HEAT"/>
    <property type="match status" value="3"/>
</dbReference>
<sequence length="348" mass="39765">MREAFILLWISSGLVMVFFIAIVLMWMSAHHRMKKEQQLSAVFEQELNELLNGKGRESRIRTGEWSRLLRGKAFRYELLISCLARRGEDELYKHQELLYTFYDKVGIIDFLERRLHSNQEHLQALACQYIGDLRLKSFGDEMSRLSSSKSNHVVYHVLLALAKLGDLERLSGTLVKQSSTLSLSFRTLLEVLSEFKGSKRDLFKLTLDQSDDYLKSILIKSAADEQLEGLEEYYLEHLNSSNINLRIACIRALGGWKDSSIEPELVRQLEDPAWEVRAAAAKSLEGTRTRASLQALVQATGDPEWWVRHNAAKTLAASPDGEEYVRRIINGEDQFAREAVIGVMEISV</sequence>
<feature type="transmembrane region" description="Helical" evidence="1">
    <location>
        <begin position="6"/>
        <end position="27"/>
    </location>
</feature>
<evidence type="ECO:0000313" key="2">
    <source>
        <dbReference type="EMBL" id="QCT04780.1"/>
    </source>
</evidence>
<name>A0A4P8XS21_9BACL</name>
<evidence type="ECO:0000313" key="3">
    <source>
        <dbReference type="Proteomes" id="UP000300879"/>
    </source>
</evidence>
<dbReference type="GO" id="GO:0019135">
    <property type="term" value="F:deoxyhypusine monooxygenase activity"/>
    <property type="evidence" value="ECO:0007669"/>
    <property type="project" value="TreeGrafter"/>
</dbReference>
<keyword evidence="1" id="KW-0472">Membrane</keyword>
<dbReference type="Proteomes" id="UP000300879">
    <property type="component" value="Chromosome"/>
</dbReference>
<organism evidence="2 3">
    <name type="scientific">Paenibacillus algicola</name>
    <dbReference type="NCBI Taxonomy" id="2565926"/>
    <lineage>
        <taxon>Bacteria</taxon>
        <taxon>Bacillati</taxon>
        <taxon>Bacillota</taxon>
        <taxon>Bacilli</taxon>
        <taxon>Bacillales</taxon>
        <taxon>Paenibacillaceae</taxon>
        <taxon>Paenibacillus</taxon>
    </lineage>
</organism>
<evidence type="ECO:0000256" key="1">
    <source>
        <dbReference type="SAM" id="Phobius"/>
    </source>
</evidence>
<dbReference type="PANTHER" id="PTHR12697">
    <property type="entry name" value="PBS LYASE HEAT-LIKE PROTEIN"/>
    <property type="match status" value="1"/>
</dbReference>
<dbReference type="AlphaFoldDB" id="A0A4P8XS21"/>
<dbReference type="GO" id="GO:0016829">
    <property type="term" value="F:lyase activity"/>
    <property type="evidence" value="ECO:0007669"/>
    <property type="project" value="UniProtKB-KW"/>
</dbReference>
<keyword evidence="1" id="KW-0812">Transmembrane</keyword>
<dbReference type="Gene3D" id="1.25.10.10">
    <property type="entry name" value="Leucine-rich Repeat Variant"/>
    <property type="match status" value="1"/>
</dbReference>
<keyword evidence="3" id="KW-1185">Reference proteome</keyword>
<keyword evidence="1" id="KW-1133">Transmembrane helix</keyword>
<dbReference type="InterPro" id="IPR016024">
    <property type="entry name" value="ARM-type_fold"/>
</dbReference>
<proteinExistence type="predicted"/>
<dbReference type="InterPro" id="IPR011989">
    <property type="entry name" value="ARM-like"/>
</dbReference>
<dbReference type="EMBL" id="CP040396">
    <property type="protein sequence ID" value="QCT04780.1"/>
    <property type="molecule type" value="Genomic_DNA"/>
</dbReference>
<accession>A0A4P8XS21</accession>
<dbReference type="SUPFAM" id="SSF48371">
    <property type="entry name" value="ARM repeat"/>
    <property type="match status" value="1"/>
</dbReference>